<evidence type="ECO:0000313" key="1">
    <source>
        <dbReference type="EMBL" id="KKL62647.1"/>
    </source>
</evidence>
<dbReference type="EMBL" id="LAZR01028426">
    <property type="protein sequence ID" value="KKL62647.1"/>
    <property type="molecule type" value="Genomic_DNA"/>
</dbReference>
<reference evidence="1" key="1">
    <citation type="journal article" date="2015" name="Nature">
        <title>Complex archaea that bridge the gap between prokaryotes and eukaryotes.</title>
        <authorList>
            <person name="Spang A."/>
            <person name="Saw J.H."/>
            <person name="Jorgensen S.L."/>
            <person name="Zaremba-Niedzwiedzka K."/>
            <person name="Martijn J."/>
            <person name="Lind A.E."/>
            <person name="van Eijk R."/>
            <person name="Schleper C."/>
            <person name="Guy L."/>
            <person name="Ettema T.J."/>
        </authorList>
    </citation>
    <scope>NUCLEOTIDE SEQUENCE</scope>
</reference>
<feature type="non-terminal residue" evidence="1">
    <location>
        <position position="1"/>
    </location>
</feature>
<protein>
    <submittedName>
        <fullName evidence="1">Uncharacterized protein</fullName>
    </submittedName>
</protein>
<dbReference type="Gene3D" id="1.10.3480.10">
    <property type="entry name" value="TorD-like"/>
    <property type="match status" value="1"/>
</dbReference>
<accession>A0A0F9GHG9</accession>
<dbReference type="AlphaFoldDB" id="A0A0F9GHG9"/>
<proteinExistence type="predicted"/>
<comment type="caution">
    <text evidence="1">The sequence shown here is derived from an EMBL/GenBank/DDBJ whole genome shotgun (WGS) entry which is preliminary data.</text>
</comment>
<dbReference type="SUPFAM" id="SSF89155">
    <property type="entry name" value="TorD-like"/>
    <property type="match status" value="1"/>
</dbReference>
<dbReference type="InterPro" id="IPR036411">
    <property type="entry name" value="TorD-like_sf"/>
</dbReference>
<sequence length="77" mass="8421">ADEATDSLTLQRTFLEQHLHRWFPQLARRLRSVATETSLYRRLADATLAFVVHDADLVGALVEEGLASAGKSDGAQG</sequence>
<name>A0A0F9GHG9_9ZZZZ</name>
<organism evidence="1">
    <name type="scientific">marine sediment metagenome</name>
    <dbReference type="NCBI Taxonomy" id="412755"/>
    <lineage>
        <taxon>unclassified sequences</taxon>
        <taxon>metagenomes</taxon>
        <taxon>ecological metagenomes</taxon>
    </lineage>
</organism>
<gene>
    <name evidence="1" type="ORF">LCGC14_2183120</name>
</gene>